<evidence type="ECO:0000259" key="11">
    <source>
        <dbReference type="PROSITE" id="PS50802"/>
    </source>
</evidence>
<evidence type="ECO:0000256" key="8">
    <source>
        <dbReference type="ARBA" id="ARBA00022833"/>
    </source>
</evidence>
<feature type="domain" description="OTU" evidence="11">
    <location>
        <begin position="134"/>
        <end position="259"/>
    </location>
</feature>
<dbReference type="SUPFAM" id="SSF54001">
    <property type="entry name" value="Cysteine proteinases"/>
    <property type="match status" value="1"/>
</dbReference>
<gene>
    <name evidence="12" type="ORF">OCTVUL_1B013483</name>
</gene>
<dbReference type="PANTHER" id="PTHR13312:SF0">
    <property type="entry name" value="UBIQUITIN THIOESTERASE OTU1"/>
    <property type="match status" value="1"/>
</dbReference>
<comment type="catalytic activity">
    <reaction evidence="1 9">
        <text>Thiol-dependent hydrolysis of ester, thioester, amide, peptide and isopeptide bonds formed by the C-terminal Gly of ubiquitin (a 76-residue protein attached to proteins as an intracellular targeting signal).</text>
        <dbReference type="EC" id="3.4.19.12"/>
    </reaction>
</comment>
<keyword evidence="13" id="KW-1185">Reference proteome</keyword>
<dbReference type="InterPro" id="IPR029071">
    <property type="entry name" value="Ubiquitin-like_domsf"/>
</dbReference>
<dbReference type="Gene3D" id="3.90.70.80">
    <property type="match status" value="1"/>
</dbReference>
<dbReference type="InterPro" id="IPR057766">
    <property type="entry name" value="Znf-C2H2_OTU1-like_C"/>
</dbReference>
<keyword evidence="4" id="KW-0863">Zinc-finger</keyword>
<dbReference type="GO" id="GO:0036503">
    <property type="term" value="P:ERAD pathway"/>
    <property type="evidence" value="ECO:0007669"/>
    <property type="project" value="TreeGrafter"/>
</dbReference>
<evidence type="ECO:0000256" key="7">
    <source>
        <dbReference type="ARBA" id="ARBA00022807"/>
    </source>
</evidence>
<dbReference type="Pfam" id="PF24560">
    <property type="entry name" value="zf-C2H2_OTU1_C"/>
    <property type="match status" value="1"/>
</dbReference>
<sequence>MITDNSKRKLSVNFFIKSSIMSNNQIRLQCKSSAGKHVLTGLTMQSTVACLKQLITKVTNIPSEQQKIFYGYPPKHANLSDDNLQLSNCPFRSGDLLIVEKSLGPKVKDSSSKPLSSIEKSTTIPKTRKSSGILIRKVVPANNSCLFTSVNTVMNNGLVDLSCADSMRKLAAKIVMNDPVTYSTALLGQENSKYINWLLKEDSWGGAIEISVLSKHYNVEIDVVDTQSGRIDRFGEDQKYDKRVLLIYDGIHYDPLILELDDSTCETIFSTSDDDVLQQALEIAAVAKANRQFTDVNKFTLRCIVCQTQLTGQSEAQQHAEQTGHIQFGQI</sequence>
<dbReference type="EC" id="3.4.19.12" evidence="9"/>
<proteinExistence type="predicted"/>
<reference evidence="12" key="1">
    <citation type="submission" date="2023-08" db="EMBL/GenBank/DDBJ databases">
        <authorList>
            <person name="Alioto T."/>
            <person name="Alioto T."/>
            <person name="Gomez Garrido J."/>
        </authorList>
    </citation>
    <scope>NUCLEOTIDE SEQUENCE</scope>
</reference>
<dbReference type="CDD" id="cd17059">
    <property type="entry name" value="Ubl_OTU1"/>
    <property type="match status" value="1"/>
</dbReference>
<keyword evidence="8" id="KW-0862">Zinc</keyword>
<dbReference type="Pfam" id="PF02338">
    <property type="entry name" value="OTU"/>
    <property type="match status" value="1"/>
</dbReference>
<evidence type="ECO:0000256" key="1">
    <source>
        <dbReference type="ARBA" id="ARBA00000707"/>
    </source>
</evidence>
<dbReference type="InterPro" id="IPR000626">
    <property type="entry name" value="Ubiquitin-like_dom"/>
</dbReference>
<dbReference type="GO" id="GO:0004843">
    <property type="term" value="F:cysteine-type deubiquitinase activity"/>
    <property type="evidence" value="ECO:0007669"/>
    <property type="project" value="UniProtKB-UniRule"/>
</dbReference>
<protein>
    <recommendedName>
        <fullName evidence="9">Ubiquitin thioesterase OTU</fullName>
        <ecNumber evidence="9">3.4.19.12</ecNumber>
    </recommendedName>
</protein>
<dbReference type="PROSITE" id="PS50053">
    <property type="entry name" value="UBIQUITIN_2"/>
    <property type="match status" value="1"/>
</dbReference>
<dbReference type="EMBL" id="OX597817">
    <property type="protein sequence ID" value="CAI9721473.1"/>
    <property type="molecule type" value="Genomic_DNA"/>
</dbReference>
<evidence type="ECO:0000256" key="6">
    <source>
        <dbReference type="ARBA" id="ARBA00022801"/>
    </source>
</evidence>
<dbReference type="AlphaFoldDB" id="A0AA36ASI1"/>
<keyword evidence="2" id="KW-0645">Protease</keyword>
<evidence type="ECO:0000256" key="2">
    <source>
        <dbReference type="ARBA" id="ARBA00022670"/>
    </source>
</evidence>
<dbReference type="PANTHER" id="PTHR13312">
    <property type="entry name" value="HIV-INDUCED PROTEIN-7-LIKE PROTEASE"/>
    <property type="match status" value="1"/>
</dbReference>
<keyword evidence="3" id="KW-0479">Metal-binding</keyword>
<dbReference type="Proteomes" id="UP001162480">
    <property type="component" value="Chromosome 4"/>
</dbReference>
<dbReference type="PROSITE" id="PS50802">
    <property type="entry name" value="OTU"/>
    <property type="match status" value="1"/>
</dbReference>
<evidence type="ECO:0000256" key="4">
    <source>
        <dbReference type="ARBA" id="ARBA00022771"/>
    </source>
</evidence>
<name>A0AA36ASI1_OCTVU</name>
<accession>A0AA36ASI1</accession>
<dbReference type="SUPFAM" id="SSF54236">
    <property type="entry name" value="Ubiquitin-like"/>
    <property type="match status" value="1"/>
</dbReference>
<dbReference type="InterPro" id="IPR038765">
    <property type="entry name" value="Papain-like_cys_pep_sf"/>
</dbReference>
<dbReference type="InterPro" id="IPR003323">
    <property type="entry name" value="OTU_dom"/>
</dbReference>
<dbReference type="GO" id="GO:0005829">
    <property type="term" value="C:cytosol"/>
    <property type="evidence" value="ECO:0007669"/>
    <property type="project" value="TreeGrafter"/>
</dbReference>
<dbReference type="Pfam" id="PF21403">
    <property type="entry name" value="OTU1_UBXL"/>
    <property type="match status" value="1"/>
</dbReference>
<evidence type="ECO:0000256" key="5">
    <source>
        <dbReference type="ARBA" id="ARBA00022786"/>
    </source>
</evidence>
<keyword evidence="7 9" id="KW-0788">Thiol protease</keyword>
<dbReference type="GO" id="GO:0008270">
    <property type="term" value="F:zinc ion binding"/>
    <property type="evidence" value="ECO:0007669"/>
    <property type="project" value="UniProtKB-KW"/>
</dbReference>
<evidence type="ECO:0000256" key="3">
    <source>
        <dbReference type="ARBA" id="ARBA00022723"/>
    </source>
</evidence>
<keyword evidence="9" id="KW-0963">Cytoplasm</keyword>
<comment type="subcellular location">
    <subcellularLocation>
        <location evidence="9">Cytoplasm</location>
    </subcellularLocation>
</comment>
<organism evidence="12 13">
    <name type="scientific">Octopus vulgaris</name>
    <name type="common">Common octopus</name>
    <dbReference type="NCBI Taxonomy" id="6645"/>
    <lineage>
        <taxon>Eukaryota</taxon>
        <taxon>Metazoa</taxon>
        <taxon>Spiralia</taxon>
        <taxon>Lophotrochozoa</taxon>
        <taxon>Mollusca</taxon>
        <taxon>Cephalopoda</taxon>
        <taxon>Coleoidea</taxon>
        <taxon>Octopodiformes</taxon>
        <taxon>Octopoda</taxon>
        <taxon>Incirrata</taxon>
        <taxon>Octopodidae</taxon>
        <taxon>Octopus</taxon>
    </lineage>
</organism>
<dbReference type="CDD" id="cd22745">
    <property type="entry name" value="OTU_OTU1"/>
    <property type="match status" value="1"/>
</dbReference>
<evidence type="ECO:0000313" key="13">
    <source>
        <dbReference type="Proteomes" id="UP001162480"/>
    </source>
</evidence>
<comment type="function">
    <text evidence="9">Hydrolase that can remove conjugated ubiquitin from proteins and may therefore play an important regulatory role at the level of protein turnover by preventing degradation.</text>
</comment>
<dbReference type="GO" id="GO:0005634">
    <property type="term" value="C:nucleus"/>
    <property type="evidence" value="ECO:0007669"/>
    <property type="project" value="TreeGrafter"/>
</dbReference>
<evidence type="ECO:0000256" key="9">
    <source>
        <dbReference type="RuleBase" id="RU367104"/>
    </source>
</evidence>
<evidence type="ECO:0000313" key="12">
    <source>
        <dbReference type="EMBL" id="CAI9721473.1"/>
    </source>
</evidence>
<feature type="domain" description="Ubiquitin-like" evidence="10">
    <location>
        <begin position="26"/>
        <end position="99"/>
    </location>
</feature>
<dbReference type="Gene3D" id="3.10.20.90">
    <property type="entry name" value="Phosphatidylinositol 3-kinase Catalytic Subunit, Chain A, domain 1"/>
    <property type="match status" value="1"/>
</dbReference>
<dbReference type="GO" id="GO:0030968">
    <property type="term" value="P:endoplasmic reticulum unfolded protein response"/>
    <property type="evidence" value="ECO:0007669"/>
    <property type="project" value="TreeGrafter"/>
</dbReference>
<keyword evidence="5 9" id="KW-0833">Ubl conjugation pathway</keyword>
<dbReference type="GO" id="GO:0016579">
    <property type="term" value="P:protein deubiquitination"/>
    <property type="evidence" value="ECO:0007669"/>
    <property type="project" value="TreeGrafter"/>
</dbReference>
<evidence type="ECO:0000259" key="10">
    <source>
        <dbReference type="PROSITE" id="PS50053"/>
    </source>
</evidence>
<dbReference type="InterPro" id="IPR048857">
    <property type="entry name" value="OTU1_Ubl"/>
</dbReference>
<keyword evidence="6 9" id="KW-0378">Hydrolase</keyword>
<dbReference type="FunFam" id="3.10.20.90:FF:000096">
    <property type="entry name" value="Ubiquitin thioesterase OTU1"/>
    <property type="match status" value="1"/>
</dbReference>